<dbReference type="Pfam" id="PF03864">
    <property type="entry name" value="Phage_cap_E"/>
    <property type="match status" value="1"/>
</dbReference>
<keyword evidence="2" id="KW-1185">Reference proteome</keyword>
<organism evidence="1 2">
    <name type="scientific">Peribacillus muralis</name>
    <dbReference type="NCBI Taxonomy" id="264697"/>
    <lineage>
        <taxon>Bacteria</taxon>
        <taxon>Bacillati</taxon>
        <taxon>Bacillota</taxon>
        <taxon>Bacilli</taxon>
        <taxon>Bacillales</taxon>
        <taxon>Bacillaceae</taxon>
        <taxon>Peribacillus</taxon>
    </lineage>
</organism>
<reference evidence="1 2" key="1">
    <citation type="submission" date="2016-08" db="EMBL/GenBank/DDBJ databases">
        <title>Complete genome sequence of Bacillus muralis G25-68, a strain with toxicity to nematodes.</title>
        <authorList>
            <person name="Zheng Z."/>
        </authorList>
    </citation>
    <scope>NUCLEOTIDE SEQUENCE [LARGE SCALE GENOMIC DNA]</scope>
    <source>
        <strain evidence="1 2">G25-68</strain>
    </source>
</reference>
<accession>A0A1B3XMP6</accession>
<dbReference type="RefSeq" id="WP_064465814.1">
    <property type="nucleotide sequence ID" value="NZ_CP017080.1"/>
</dbReference>
<evidence type="ECO:0000313" key="2">
    <source>
        <dbReference type="Proteomes" id="UP000077926"/>
    </source>
</evidence>
<dbReference type="OrthoDB" id="47969at2"/>
<sequence length="340" mass="37968">MPTIAELFSKKELITYMMNRQYPTLLGEQLFPEVKRDTLEFDQIKGASRVPVIASVHAFDTEAEIGSREASRQALELAYVKRKMQLKEKDLYALQRPRDAKEQQYLTSLVYNDIDQMAASLRARAEAMRMEALAKGIVTLEGEKGNLGIVDYQVPSANKQALSGTSLWTDPTSDPLNDILRWGTTLNGMGTRALTSTAVLQTLLRHPKVLGAIYGQNSGRVLSVSEFNAWMQQQNLPTIATYDQVYRKQQANGTYVQNRYFPLNSFVMFGNEALGETIYGPTPEELRLINDPSVDTSNIGNLYAMVYESGLDPVGTWKKVSGVYLPSFPAADEVFQATVI</sequence>
<gene>
    <name evidence="1" type="ORF">ABE28_008960</name>
</gene>
<dbReference type="KEGG" id="bmur:ABE28_008960"/>
<dbReference type="Proteomes" id="UP000077926">
    <property type="component" value="Chromosome"/>
</dbReference>
<proteinExistence type="predicted"/>
<protein>
    <submittedName>
        <fullName evidence="1">Major capsid protein E</fullName>
    </submittedName>
</protein>
<dbReference type="STRING" id="264697.ABE28_008960"/>
<dbReference type="AlphaFoldDB" id="A0A1B3XMP6"/>
<dbReference type="InterPro" id="IPR005564">
    <property type="entry name" value="Major_capsid_GpE"/>
</dbReference>
<dbReference type="EMBL" id="CP017080">
    <property type="protein sequence ID" value="AOH54481.1"/>
    <property type="molecule type" value="Genomic_DNA"/>
</dbReference>
<dbReference type="Gene3D" id="3.15.30.10">
    <property type="entry name" value="putative capsid protein of prophage domain like"/>
    <property type="match status" value="1"/>
</dbReference>
<dbReference type="Gene3D" id="3.30.1930.10">
    <property type="entry name" value="capsid protein of prophage domain"/>
    <property type="match status" value="1"/>
</dbReference>
<name>A0A1B3XMP6_9BACI</name>
<evidence type="ECO:0000313" key="1">
    <source>
        <dbReference type="EMBL" id="AOH54481.1"/>
    </source>
</evidence>